<keyword evidence="1" id="KW-0238">DNA-binding</keyword>
<dbReference type="InterPro" id="IPR009351">
    <property type="entry name" value="AlkZ-like"/>
</dbReference>
<dbReference type="PANTHER" id="PTHR38479:SF2">
    <property type="entry name" value="WINGED HELIX DNA-BINDING DOMAIN-CONTAINING PROTEIN"/>
    <property type="match status" value="1"/>
</dbReference>
<dbReference type="STRING" id="589385.SAMN05421504_105344"/>
<organism evidence="1 2">
    <name type="scientific">Amycolatopsis xylanica</name>
    <dbReference type="NCBI Taxonomy" id="589385"/>
    <lineage>
        <taxon>Bacteria</taxon>
        <taxon>Bacillati</taxon>
        <taxon>Actinomycetota</taxon>
        <taxon>Actinomycetes</taxon>
        <taxon>Pseudonocardiales</taxon>
        <taxon>Pseudonocardiaceae</taxon>
        <taxon>Amycolatopsis</taxon>
    </lineage>
</organism>
<dbReference type="Pfam" id="PF06224">
    <property type="entry name" value="AlkZ-like"/>
    <property type="match status" value="1"/>
</dbReference>
<dbReference type="AlphaFoldDB" id="A0A1H3JDF3"/>
<evidence type="ECO:0000313" key="2">
    <source>
        <dbReference type="Proteomes" id="UP000199515"/>
    </source>
</evidence>
<protein>
    <submittedName>
        <fullName evidence="1">Winged helix DNA-binding domain-containing protein</fullName>
    </submittedName>
</protein>
<dbReference type="RefSeq" id="WP_091292527.1">
    <property type="nucleotide sequence ID" value="NZ_FNON01000005.1"/>
</dbReference>
<proteinExistence type="predicted"/>
<accession>A0A1H3JDF3</accession>
<name>A0A1H3JDF3_9PSEU</name>
<reference evidence="1 2" key="1">
    <citation type="submission" date="2016-10" db="EMBL/GenBank/DDBJ databases">
        <authorList>
            <person name="de Groot N.N."/>
        </authorList>
    </citation>
    <scope>NUCLEOTIDE SEQUENCE [LARGE SCALE GENOMIC DNA]</scope>
    <source>
        <strain evidence="1 2">CPCC 202699</strain>
    </source>
</reference>
<dbReference type="EMBL" id="FNON01000005">
    <property type="protein sequence ID" value="SDY37565.1"/>
    <property type="molecule type" value="Genomic_DNA"/>
</dbReference>
<dbReference type="PANTHER" id="PTHR38479">
    <property type="entry name" value="LMO0824 PROTEIN"/>
    <property type="match status" value="1"/>
</dbReference>
<dbReference type="Proteomes" id="UP000199515">
    <property type="component" value="Unassembled WGS sequence"/>
</dbReference>
<gene>
    <name evidence="1" type="ORF">SAMN05421504_105344</name>
</gene>
<dbReference type="OrthoDB" id="9148135at2"/>
<sequence>MRIGIEQRRARLARRHGLAVKAATVEQATAGLLALHATDPATVHLSAAARVADPDVAELERALYDDRTLVRILGMRRTMFVLDRETAAVVQAACSADVARTERRKLVQHLETIGHPENVPNAGEWLAEVEESTLKALSARGSALAQQLTDDEPRLKQQLHMAKGKPYAAIGNVTSRVLAQLAVDGRIVRGRPRGSWISQQYHWSTLEDWLPGGLQKWDADAARAELARRWLYAFGPAPIADLRWWTGWTAGQTKKALALVEPVEVDLDGTTGLLLVDDLEPVPDPGPWIALLPALDPTPMGWAEREWYLGEHKAALFDRYGNVGPTIWCDGRIAGGWAQRPDGEIATRLLVDVGKAAGRAIEAEADRLAGWLGDIRFIPRFRTPLEKELAL</sequence>
<keyword evidence="2" id="KW-1185">Reference proteome</keyword>
<dbReference type="GO" id="GO:0003677">
    <property type="term" value="F:DNA binding"/>
    <property type="evidence" value="ECO:0007669"/>
    <property type="project" value="UniProtKB-KW"/>
</dbReference>
<evidence type="ECO:0000313" key="1">
    <source>
        <dbReference type="EMBL" id="SDY37565.1"/>
    </source>
</evidence>